<accession>A0A8S0XL31</accession>
<proteinExistence type="predicted"/>
<evidence type="ECO:0000313" key="1">
    <source>
        <dbReference type="EMBL" id="CAA7265263.1"/>
    </source>
</evidence>
<dbReference type="SUPFAM" id="SSF52317">
    <property type="entry name" value="Class I glutamine amidotransferase-like"/>
    <property type="match status" value="1"/>
</dbReference>
<dbReference type="Gene3D" id="3.40.50.880">
    <property type="match status" value="1"/>
</dbReference>
<dbReference type="Proteomes" id="UP000467700">
    <property type="component" value="Unassembled WGS sequence"/>
</dbReference>
<dbReference type="OrthoDB" id="543156at2759"/>
<organism evidence="1 2">
    <name type="scientific">Cyclocybe aegerita</name>
    <name type="common">Black poplar mushroom</name>
    <name type="synonym">Agrocybe aegerita</name>
    <dbReference type="NCBI Taxonomy" id="1973307"/>
    <lineage>
        <taxon>Eukaryota</taxon>
        <taxon>Fungi</taxon>
        <taxon>Dikarya</taxon>
        <taxon>Basidiomycota</taxon>
        <taxon>Agaricomycotina</taxon>
        <taxon>Agaricomycetes</taxon>
        <taxon>Agaricomycetidae</taxon>
        <taxon>Agaricales</taxon>
        <taxon>Agaricineae</taxon>
        <taxon>Bolbitiaceae</taxon>
        <taxon>Cyclocybe</taxon>
    </lineage>
</organism>
<evidence type="ECO:0000313" key="2">
    <source>
        <dbReference type="Proteomes" id="UP000467700"/>
    </source>
</evidence>
<dbReference type="AlphaFoldDB" id="A0A8S0XL31"/>
<comment type="caution">
    <text evidence="1">The sequence shown here is derived from an EMBL/GenBank/DDBJ whole genome shotgun (WGS) entry which is preliminary data.</text>
</comment>
<sequence length="133" mass="14836">MHTQKMLGLLNPPKEDIEKGPIITWHYISTDPTTTHADCPLLDYLLIPGPDPVASLPDGCADFLKARFDGLKGLLLICTGAWQSRIRASWMVEFAKVMFDQVPVAYTKEDLEYKENPAQPNPFAYILGGLDCN</sequence>
<dbReference type="InterPro" id="IPR029062">
    <property type="entry name" value="Class_I_gatase-like"/>
</dbReference>
<reference evidence="1 2" key="1">
    <citation type="submission" date="2020-01" db="EMBL/GenBank/DDBJ databases">
        <authorList>
            <person name="Gupta K D."/>
        </authorList>
    </citation>
    <scope>NUCLEOTIDE SEQUENCE [LARGE SCALE GENOMIC DNA]</scope>
</reference>
<protein>
    <submittedName>
        <fullName evidence="1">Uncharacterized protein</fullName>
    </submittedName>
</protein>
<dbReference type="EMBL" id="CACVBS010000047">
    <property type="protein sequence ID" value="CAA7265263.1"/>
    <property type="molecule type" value="Genomic_DNA"/>
</dbReference>
<keyword evidence="2" id="KW-1185">Reference proteome</keyword>
<gene>
    <name evidence="1" type="ORF">AAE3_LOCUS7446</name>
</gene>
<name>A0A8S0XL31_CYCAE</name>